<keyword evidence="1" id="KW-1133">Transmembrane helix</keyword>
<evidence type="ECO:0000313" key="5">
    <source>
        <dbReference type="Proteomes" id="UP000246036"/>
    </source>
</evidence>
<dbReference type="OrthoDB" id="2413843at2"/>
<dbReference type="Proteomes" id="UP000033533">
    <property type="component" value="Unassembled WGS sequence"/>
</dbReference>
<dbReference type="KEGG" id="lkl:DKL58_04735"/>
<feature type="transmembrane region" description="Helical" evidence="1">
    <location>
        <begin position="7"/>
        <end position="24"/>
    </location>
</feature>
<proteinExistence type="predicted"/>
<evidence type="ECO:0000256" key="1">
    <source>
        <dbReference type="SAM" id="Phobius"/>
    </source>
</evidence>
<gene>
    <name evidence="2" type="ORF">DKL58_04735</name>
    <name evidence="3" type="ORF">JF76_09830</name>
</gene>
<dbReference type="EMBL" id="JXBY01000019">
    <property type="protein sequence ID" value="KJY55348.1"/>
    <property type="molecule type" value="Genomic_DNA"/>
</dbReference>
<dbReference type="PATRIC" id="fig|1218493.3.peg.1035"/>
<organism evidence="3 4">
    <name type="scientific">Lactobacillus kullabergensis</name>
    <dbReference type="NCBI Taxonomy" id="1218493"/>
    <lineage>
        <taxon>Bacteria</taxon>
        <taxon>Bacillati</taxon>
        <taxon>Bacillota</taxon>
        <taxon>Bacilli</taxon>
        <taxon>Lactobacillales</taxon>
        <taxon>Lactobacillaceae</taxon>
        <taxon>Lactobacillus</taxon>
    </lineage>
</organism>
<sequence length="69" mass="7961">MSGWQTTNFILAILFVGFALFLWLRPYDGTGISNTMYVKLTSLAVLAIFFAVIFSIEFIFYLILKNNRK</sequence>
<evidence type="ECO:0000313" key="2">
    <source>
        <dbReference type="EMBL" id="AWM75318.1"/>
    </source>
</evidence>
<dbReference type="InterPro" id="IPR025037">
    <property type="entry name" value="DUF3923"/>
</dbReference>
<name>A0A0F4LAN1_9LACO</name>
<keyword evidence="1" id="KW-0812">Transmembrane</keyword>
<dbReference type="RefSeq" id="WP_045928083.1">
    <property type="nucleotide sequence ID" value="NZ_CP029477.1"/>
</dbReference>
<protein>
    <submittedName>
        <fullName evidence="2">DUF3923 domain-containing protein</fullName>
    </submittedName>
</protein>
<dbReference type="STRING" id="1218493.JF76_09830"/>
<accession>A0A0F4LAN1</accession>
<evidence type="ECO:0000313" key="4">
    <source>
        <dbReference type="Proteomes" id="UP000033533"/>
    </source>
</evidence>
<dbReference type="AlphaFoldDB" id="A0A0F4LAN1"/>
<dbReference type="EMBL" id="CP029477">
    <property type="protein sequence ID" value="AWM75318.1"/>
    <property type="molecule type" value="Genomic_DNA"/>
</dbReference>
<keyword evidence="5" id="KW-1185">Reference proteome</keyword>
<reference evidence="2 5" key="2">
    <citation type="submission" date="2018-05" db="EMBL/GenBank/DDBJ databases">
        <title>Reference genomes for bee gut microbiota database.</title>
        <authorList>
            <person name="Ellegaard K.M."/>
        </authorList>
    </citation>
    <scope>NUCLEOTIDE SEQUENCE [LARGE SCALE GENOMIC DNA]</scope>
    <source>
        <strain evidence="2 5">ESL0186</strain>
    </source>
</reference>
<reference evidence="3 4" key="1">
    <citation type="submission" date="2014-12" db="EMBL/GenBank/DDBJ databases">
        <title>Comparative genomics of the lactic acid bacteria isolated from the honey bee gut.</title>
        <authorList>
            <person name="Ellegaard K.M."/>
            <person name="Tamarit D."/>
            <person name="Javelind E."/>
            <person name="Olofsson T."/>
            <person name="Andersson S.G."/>
            <person name="Vasquez A."/>
        </authorList>
    </citation>
    <scope>NUCLEOTIDE SEQUENCE [LARGE SCALE GENOMIC DNA]</scope>
    <source>
        <strain evidence="3 4">Biut2</strain>
    </source>
</reference>
<evidence type="ECO:0000313" key="3">
    <source>
        <dbReference type="EMBL" id="KJY55348.1"/>
    </source>
</evidence>
<feature type="transmembrane region" description="Helical" evidence="1">
    <location>
        <begin position="44"/>
        <end position="64"/>
    </location>
</feature>
<dbReference type="Pfam" id="PF13061">
    <property type="entry name" value="DUF3923"/>
    <property type="match status" value="1"/>
</dbReference>
<dbReference type="HOGENOM" id="CLU_182189_1_0_9"/>
<keyword evidence="1" id="KW-0472">Membrane</keyword>
<dbReference type="Proteomes" id="UP000246036">
    <property type="component" value="Chromosome"/>
</dbReference>